<dbReference type="EMBL" id="BAABDJ010000037">
    <property type="protein sequence ID" value="GAA4016943.1"/>
    <property type="molecule type" value="Genomic_DNA"/>
</dbReference>
<comment type="caution">
    <text evidence="2">The sequence shown here is derived from an EMBL/GenBank/DDBJ whole genome shotgun (WGS) entry which is preliminary data.</text>
</comment>
<protein>
    <recommendedName>
        <fullName evidence="1">Transposase Helix-turn-helix domain-containing protein</fullName>
    </recommendedName>
</protein>
<evidence type="ECO:0000259" key="1">
    <source>
        <dbReference type="Pfam" id="PF13613"/>
    </source>
</evidence>
<evidence type="ECO:0000313" key="3">
    <source>
        <dbReference type="Proteomes" id="UP001500567"/>
    </source>
</evidence>
<name>A0ABP7SV36_9BACT</name>
<evidence type="ECO:0000313" key="2">
    <source>
        <dbReference type="EMBL" id="GAA4016943.1"/>
    </source>
</evidence>
<sequence length="140" mass="15809">MGMDYLALRERPRQFLALTSRLPAGFDDLLTAFAPAWERYHRYHTLDGAKRRLPAHAERANATLAGSDTKLFFLLTYLKSNSLQQHQAASFGVSQTRVSRLTTVLLGVLTQVLRRRGLLPVRNGAELARHLAQHPDQVFT</sequence>
<proteinExistence type="predicted"/>
<dbReference type="Proteomes" id="UP001500567">
    <property type="component" value="Unassembled WGS sequence"/>
</dbReference>
<dbReference type="Pfam" id="PF13613">
    <property type="entry name" value="HTH_Tnp_4"/>
    <property type="match status" value="1"/>
</dbReference>
<accession>A0ABP7SV36</accession>
<keyword evidence="3" id="KW-1185">Reference proteome</keyword>
<organism evidence="2 3">
    <name type="scientific">Hymenobacter fastidiosus</name>
    <dbReference type="NCBI Taxonomy" id="486264"/>
    <lineage>
        <taxon>Bacteria</taxon>
        <taxon>Pseudomonadati</taxon>
        <taxon>Bacteroidota</taxon>
        <taxon>Cytophagia</taxon>
        <taxon>Cytophagales</taxon>
        <taxon>Hymenobacteraceae</taxon>
        <taxon>Hymenobacter</taxon>
    </lineage>
</organism>
<reference evidence="3" key="1">
    <citation type="journal article" date="2019" name="Int. J. Syst. Evol. Microbiol.">
        <title>The Global Catalogue of Microorganisms (GCM) 10K type strain sequencing project: providing services to taxonomists for standard genome sequencing and annotation.</title>
        <authorList>
            <consortium name="The Broad Institute Genomics Platform"/>
            <consortium name="The Broad Institute Genome Sequencing Center for Infectious Disease"/>
            <person name="Wu L."/>
            <person name="Ma J."/>
        </authorList>
    </citation>
    <scope>NUCLEOTIDE SEQUENCE [LARGE SCALE GENOMIC DNA]</scope>
    <source>
        <strain evidence="3">JCM 17224</strain>
    </source>
</reference>
<dbReference type="InterPro" id="IPR027805">
    <property type="entry name" value="Transposase_HTH_dom"/>
</dbReference>
<gene>
    <name evidence="2" type="ORF">GCM10022408_33110</name>
</gene>
<feature type="domain" description="Transposase Helix-turn-helix" evidence="1">
    <location>
        <begin position="70"/>
        <end position="113"/>
    </location>
</feature>